<dbReference type="InterPro" id="IPR019833">
    <property type="entry name" value="Mn/Fe_SOD_BS"/>
</dbReference>
<dbReference type="Gene3D" id="1.10.287.990">
    <property type="entry name" value="Fe,Mn superoxide dismutase (SOD) domain"/>
    <property type="match status" value="1"/>
</dbReference>
<dbReference type="SUPFAM" id="SSF46609">
    <property type="entry name" value="Fe,Mn superoxide dismutase (SOD), N-terminal domain"/>
    <property type="match status" value="1"/>
</dbReference>
<feature type="domain" description="Manganese/iron superoxide dismutase N-terminal" evidence="8">
    <location>
        <begin position="35"/>
        <end position="118"/>
    </location>
</feature>
<feature type="chain" id="PRO_5037781391" description="Superoxide dismutase" evidence="7">
    <location>
        <begin position="28"/>
        <end position="234"/>
    </location>
</feature>
<sequence>MEKRQFLKLTALVGTGTALLSATPFSAAQPAEEEKFTLPDLDYAYDALVPYIDAETMRIHHSKHFQSYTDKLNAAISGTTYADLSINDILKNIEASDTAIRNNGGGYYNHRLFFESLSPSAKPAPEGNLKKAIKKAFGSVESFQKQFSQAAGGVFGSGWAWLTASEQGQLSITTTPNQDNPLMPFVNERGYPLMGIDVWEHAYYLKYHNKRTEYINAFWKVLNWGFVEQRFNKL</sequence>
<dbReference type="GO" id="GO:0004784">
    <property type="term" value="F:superoxide dismutase activity"/>
    <property type="evidence" value="ECO:0007669"/>
    <property type="project" value="UniProtKB-EC"/>
</dbReference>
<evidence type="ECO:0000256" key="3">
    <source>
        <dbReference type="ARBA" id="ARBA00022723"/>
    </source>
</evidence>
<comment type="similarity">
    <text evidence="1 6">Belongs to the iron/manganese superoxide dismutase family.</text>
</comment>
<evidence type="ECO:0000256" key="4">
    <source>
        <dbReference type="ARBA" id="ARBA00023002"/>
    </source>
</evidence>
<evidence type="ECO:0000313" key="11">
    <source>
        <dbReference type="Proteomes" id="UP000614216"/>
    </source>
</evidence>
<feature type="signal peptide" evidence="7">
    <location>
        <begin position="1"/>
        <end position="27"/>
    </location>
</feature>
<dbReference type="AlphaFoldDB" id="A0A937FWS4"/>
<evidence type="ECO:0000259" key="9">
    <source>
        <dbReference type="Pfam" id="PF02777"/>
    </source>
</evidence>
<comment type="caution">
    <text evidence="10">The sequence shown here is derived from an EMBL/GenBank/DDBJ whole genome shotgun (WGS) entry which is preliminary data.</text>
</comment>
<feature type="binding site" evidence="5">
    <location>
        <position position="201"/>
    </location>
    <ligand>
        <name>Mn(2+)</name>
        <dbReference type="ChEBI" id="CHEBI:29035"/>
    </ligand>
</feature>
<evidence type="ECO:0000256" key="2">
    <source>
        <dbReference type="ARBA" id="ARBA00012682"/>
    </source>
</evidence>
<dbReference type="GO" id="GO:0046872">
    <property type="term" value="F:metal ion binding"/>
    <property type="evidence" value="ECO:0007669"/>
    <property type="project" value="UniProtKB-KW"/>
</dbReference>
<dbReference type="EC" id="1.15.1.1" evidence="2 6"/>
<dbReference type="InterPro" id="IPR019832">
    <property type="entry name" value="Mn/Fe_SOD_C"/>
</dbReference>
<keyword evidence="3 5" id="KW-0479">Metal-binding</keyword>
<dbReference type="RefSeq" id="WP_202857135.1">
    <property type="nucleotide sequence ID" value="NZ_JAEUGD010000045.1"/>
</dbReference>
<dbReference type="PRINTS" id="PR01703">
    <property type="entry name" value="MNSODISMTASE"/>
</dbReference>
<keyword evidence="4 6" id="KW-0560">Oxidoreductase</keyword>
<dbReference type="Gene3D" id="3.55.40.20">
    <property type="entry name" value="Iron/manganese superoxide dismutase, C-terminal domain"/>
    <property type="match status" value="1"/>
</dbReference>
<keyword evidence="11" id="KW-1185">Reference proteome</keyword>
<evidence type="ECO:0000259" key="8">
    <source>
        <dbReference type="Pfam" id="PF00081"/>
    </source>
</evidence>
<dbReference type="PROSITE" id="PS00088">
    <property type="entry name" value="SOD_MN"/>
    <property type="match status" value="1"/>
</dbReference>
<evidence type="ECO:0000256" key="6">
    <source>
        <dbReference type="RuleBase" id="RU000414"/>
    </source>
</evidence>
<evidence type="ECO:0000256" key="1">
    <source>
        <dbReference type="ARBA" id="ARBA00008714"/>
    </source>
</evidence>
<dbReference type="PANTHER" id="PTHR43595">
    <property type="entry name" value="37S RIBOSOMAL PROTEIN S26, MITOCHONDRIAL"/>
    <property type="match status" value="1"/>
</dbReference>
<dbReference type="SUPFAM" id="SSF54719">
    <property type="entry name" value="Fe,Mn superoxide dismutase (SOD), C-terminal domain"/>
    <property type="match status" value="1"/>
</dbReference>
<dbReference type="EMBL" id="JAEUGD010000045">
    <property type="protein sequence ID" value="MBL6447595.1"/>
    <property type="molecule type" value="Genomic_DNA"/>
</dbReference>
<comment type="catalytic activity">
    <reaction evidence="6">
        <text>2 superoxide + 2 H(+) = H2O2 + O2</text>
        <dbReference type="Rhea" id="RHEA:20696"/>
        <dbReference type="ChEBI" id="CHEBI:15378"/>
        <dbReference type="ChEBI" id="CHEBI:15379"/>
        <dbReference type="ChEBI" id="CHEBI:16240"/>
        <dbReference type="ChEBI" id="CHEBI:18421"/>
        <dbReference type="EC" id="1.15.1.1"/>
    </reaction>
</comment>
<feature type="binding site" evidence="5">
    <location>
        <position position="110"/>
    </location>
    <ligand>
        <name>Mn(2+)</name>
        <dbReference type="ChEBI" id="CHEBI:29035"/>
    </ligand>
</feature>
<feature type="domain" description="Manganese/iron superoxide dismutase C-terminal" evidence="9">
    <location>
        <begin position="125"/>
        <end position="230"/>
    </location>
</feature>
<accession>A0A937FWS4</accession>
<feature type="binding site" evidence="5">
    <location>
        <position position="60"/>
    </location>
    <ligand>
        <name>Mn(2+)</name>
        <dbReference type="ChEBI" id="CHEBI:29035"/>
    </ligand>
</feature>
<dbReference type="PANTHER" id="PTHR43595:SF2">
    <property type="entry name" value="SMALL RIBOSOMAL SUBUNIT PROTEIN MS42"/>
    <property type="match status" value="1"/>
</dbReference>
<evidence type="ECO:0000313" key="10">
    <source>
        <dbReference type="EMBL" id="MBL6447595.1"/>
    </source>
</evidence>
<dbReference type="Proteomes" id="UP000614216">
    <property type="component" value="Unassembled WGS sequence"/>
</dbReference>
<proteinExistence type="inferred from homology"/>
<dbReference type="Pfam" id="PF00081">
    <property type="entry name" value="Sod_Fe_N"/>
    <property type="match status" value="1"/>
</dbReference>
<feature type="binding site" evidence="5">
    <location>
        <position position="197"/>
    </location>
    <ligand>
        <name>Mn(2+)</name>
        <dbReference type="ChEBI" id="CHEBI:29035"/>
    </ligand>
</feature>
<dbReference type="PIRSF" id="PIRSF000349">
    <property type="entry name" value="SODismutase"/>
    <property type="match status" value="1"/>
</dbReference>
<evidence type="ECO:0000256" key="7">
    <source>
        <dbReference type="SAM" id="SignalP"/>
    </source>
</evidence>
<dbReference type="InterPro" id="IPR001189">
    <property type="entry name" value="Mn/Fe_SOD"/>
</dbReference>
<dbReference type="InterPro" id="IPR036314">
    <property type="entry name" value="SOD_C_sf"/>
</dbReference>
<dbReference type="Pfam" id="PF02777">
    <property type="entry name" value="Sod_Fe_C"/>
    <property type="match status" value="1"/>
</dbReference>
<dbReference type="GO" id="GO:0005737">
    <property type="term" value="C:cytoplasm"/>
    <property type="evidence" value="ECO:0007669"/>
    <property type="project" value="TreeGrafter"/>
</dbReference>
<name>A0A937FWS4_9BACT</name>
<dbReference type="FunFam" id="3.55.40.20:FF:000001">
    <property type="entry name" value="Superoxide dismutase"/>
    <property type="match status" value="1"/>
</dbReference>
<comment type="function">
    <text evidence="6">Destroys radicals which are normally produced within the cells and which are toxic to biological systems.</text>
</comment>
<protein>
    <recommendedName>
        <fullName evidence="2 6">Superoxide dismutase</fullName>
        <ecNumber evidence="2 6">1.15.1.1</ecNumber>
    </recommendedName>
</protein>
<gene>
    <name evidence="10" type="ORF">JMN32_14855</name>
</gene>
<dbReference type="InterPro" id="IPR036324">
    <property type="entry name" value="Mn/Fe_SOD_N_sf"/>
</dbReference>
<dbReference type="InterPro" id="IPR019831">
    <property type="entry name" value="Mn/Fe_SOD_N"/>
</dbReference>
<keyword evidence="7" id="KW-0732">Signal</keyword>
<reference evidence="10" key="1">
    <citation type="submission" date="2021-01" db="EMBL/GenBank/DDBJ databases">
        <title>Fulvivirga kasyanovii gen. nov., sp nov., a novel member of the phylum Bacteroidetes isolated from seawater in a mussel farm.</title>
        <authorList>
            <person name="Zhao L.-H."/>
            <person name="Wang Z.-J."/>
        </authorList>
    </citation>
    <scope>NUCLEOTIDE SEQUENCE</scope>
    <source>
        <strain evidence="10">29W222</strain>
    </source>
</reference>
<evidence type="ECO:0000256" key="5">
    <source>
        <dbReference type="PIRSR" id="PIRSR000349-1"/>
    </source>
</evidence>
<organism evidence="10 11">
    <name type="scientific">Fulvivirga marina</name>
    <dbReference type="NCBI Taxonomy" id="2494733"/>
    <lineage>
        <taxon>Bacteria</taxon>
        <taxon>Pseudomonadati</taxon>
        <taxon>Bacteroidota</taxon>
        <taxon>Cytophagia</taxon>
        <taxon>Cytophagales</taxon>
        <taxon>Fulvivirgaceae</taxon>
        <taxon>Fulvivirga</taxon>
    </lineage>
</organism>